<dbReference type="Pfam" id="PF00346">
    <property type="entry name" value="Complex1_49kDa"/>
    <property type="match status" value="1"/>
</dbReference>
<evidence type="ECO:0000259" key="7">
    <source>
        <dbReference type="Pfam" id="PF00346"/>
    </source>
</evidence>
<evidence type="ECO:0000256" key="1">
    <source>
        <dbReference type="ARBA" id="ARBA00005657"/>
    </source>
</evidence>
<reference evidence="8" key="1">
    <citation type="journal article" date="2022" name="Int. J. Mol. Sci.">
        <title>Draft Genome of Tanacetum Coccineum: Genomic Comparison of Closely Related Tanacetum-Family Plants.</title>
        <authorList>
            <person name="Yamashiro T."/>
            <person name="Shiraishi A."/>
            <person name="Nakayama K."/>
            <person name="Satake H."/>
        </authorList>
    </citation>
    <scope>NUCLEOTIDE SEQUENCE</scope>
</reference>
<dbReference type="EMBL" id="BQNB010019593">
    <property type="protein sequence ID" value="GJT86933.1"/>
    <property type="molecule type" value="Genomic_DNA"/>
</dbReference>
<dbReference type="SUPFAM" id="SSF56762">
    <property type="entry name" value="HydB/Nqo4-like"/>
    <property type="match status" value="1"/>
</dbReference>
<comment type="similarity">
    <text evidence="1">Belongs to the universal ribosomal protein uS12 family.</text>
</comment>
<dbReference type="Pfam" id="PF00164">
    <property type="entry name" value="Ribosom_S12_S23"/>
    <property type="match status" value="1"/>
</dbReference>
<dbReference type="Proteomes" id="UP001151760">
    <property type="component" value="Unassembled WGS sequence"/>
</dbReference>
<dbReference type="SUPFAM" id="SSF50249">
    <property type="entry name" value="Nucleic acid-binding proteins"/>
    <property type="match status" value="1"/>
</dbReference>
<dbReference type="PANTHER" id="PTHR11993">
    <property type="entry name" value="NADH-UBIQUINONE OXIDOREDUCTASE 49 KDA SUBUNIT"/>
    <property type="match status" value="1"/>
</dbReference>
<dbReference type="InterPro" id="IPR001135">
    <property type="entry name" value="NADH_Q_OxRdtase_suD"/>
</dbReference>
<evidence type="ECO:0000256" key="4">
    <source>
        <dbReference type="ARBA" id="ARBA00022980"/>
    </source>
</evidence>
<keyword evidence="6" id="KW-0687">Ribonucleoprotein</keyword>
<dbReference type="InterPro" id="IPR022885">
    <property type="entry name" value="NDH1_su_D/H"/>
</dbReference>
<feature type="domain" description="NADH-quinone oxidoreductase subunit D" evidence="7">
    <location>
        <begin position="108"/>
        <end position="273"/>
    </location>
</feature>
<organism evidence="8 9">
    <name type="scientific">Tanacetum coccineum</name>
    <dbReference type="NCBI Taxonomy" id="301880"/>
    <lineage>
        <taxon>Eukaryota</taxon>
        <taxon>Viridiplantae</taxon>
        <taxon>Streptophyta</taxon>
        <taxon>Embryophyta</taxon>
        <taxon>Tracheophyta</taxon>
        <taxon>Spermatophyta</taxon>
        <taxon>Magnoliopsida</taxon>
        <taxon>eudicotyledons</taxon>
        <taxon>Gunneridae</taxon>
        <taxon>Pentapetalae</taxon>
        <taxon>asterids</taxon>
        <taxon>campanulids</taxon>
        <taxon>Asterales</taxon>
        <taxon>Asteraceae</taxon>
        <taxon>Asteroideae</taxon>
        <taxon>Anthemideae</taxon>
        <taxon>Anthemidinae</taxon>
        <taxon>Tanacetum</taxon>
    </lineage>
</organism>
<evidence type="ECO:0000313" key="9">
    <source>
        <dbReference type="Proteomes" id="UP001151760"/>
    </source>
</evidence>
<keyword evidence="5" id="KW-0520">NAD</keyword>
<name>A0ABQ5HIF6_9ASTR</name>
<dbReference type="InterPro" id="IPR005679">
    <property type="entry name" value="Ribosomal_uS12_bac"/>
</dbReference>
<evidence type="ECO:0000256" key="3">
    <source>
        <dbReference type="ARBA" id="ARBA00022967"/>
    </source>
</evidence>
<accession>A0ABQ5HIF6</accession>
<comment type="similarity">
    <text evidence="2">Belongs to the complex I 49 kDa subunit family.</text>
</comment>
<keyword evidence="9" id="KW-1185">Reference proteome</keyword>
<sequence>MDTTDYSLIKVGSPFGNSEARGGVWEIGTVNGIVLMVDLSCPEDIIYNPFTGAVKKVFYPYSDRKSIHGRMNQEPMTVPATRKDLMIVNMGPHHPSMHGVLRLIVTLKGIAEYQKLITRNPIFLERLEGVGIIGGEEAINWGLSGPILRASGIQWDLRKVDHYECYEEFDWEVQWKKEEDLLARCLVRISEMTESIKIIQHALEGIPGGPYENLEICRFDRAKDTVWNEFDYRFISKKPSLTFELSKQELYVRVEAPNGELGIFLIGDKGVFPCSELTTSDSAGNSSSLQWYQILFKENLLPSRGDTRLFSIGPSIAIAISSIAPVGLLKSGYGSNNKYYFLGGLRAAAQSISIEIPLTLCSGSKGDLSVNFSTITPKKPNSALRKVARVRLTSGFEITAYIPGIGHNSQEHSVVLVRGGRVKDLPGVRYHIVRGTLDAVGVKDRQQGRSSAL</sequence>
<dbReference type="PRINTS" id="PR01034">
    <property type="entry name" value="RIBOSOMALS12"/>
</dbReference>
<keyword evidence="3" id="KW-1278">Translocase</keyword>
<dbReference type="PROSITE" id="PS00055">
    <property type="entry name" value="RIBOSOMAL_S12"/>
    <property type="match status" value="1"/>
</dbReference>
<evidence type="ECO:0000256" key="6">
    <source>
        <dbReference type="ARBA" id="ARBA00023274"/>
    </source>
</evidence>
<dbReference type="InterPro" id="IPR006032">
    <property type="entry name" value="Ribosomal_uS12"/>
</dbReference>
<gene>
    <name evidence="8" type="ORF">Tco_1068650</name>
</gene>
<dbReference type="PANTHER" id="PTHR11993:SF10">
    <property type="entry name" value="NADH DEHYDROGENASE [UBIQUINONE] IRON-SULFUR PROTEIN 2, MITOCHONDRIAL"/>
    <property type="match status" value="1"/>
</dbReference>
<reference evidence="8" key="2">
    <citation type="submission" date="2022-01" db="EMBL/GenBank/DDBJ databases">
        <authorList>
            <person name="Yamashiro T."/>
            <person name="Shiraishi A."/>
            <person name="Satake H."/>
            <person name="Nakayama K."/>
        </authorList>
    </citation>
    <scope>NUCLEOTIDE SEQUENCE</scope>
</reference>
<dbReference type="Gene3D" id="2.40.50.140">
    <property type="entry name" value="Nucleic acid-binding proteins"/>
    <property type="match status" value="1"/>
</dbReference>
<keyword evidence="4" id="KW-0689">Ribosomal protein</keyword>
<evidence type="ECO:0000256" key="2">
    <source>
        <dbReference type="ARBA" id="ARBA00005769"/>
    </source>
</evidence>
<dbReference type="Gene3D" id="1.10.645.10">
    <property type="entry name" value="Cytochrome-c3 Hydrogenase, chain B"/>
    <property type="match status" value="1"/>
</dbReference>
<comment type="caution">
    <text evidence="8">The sequence shown here is derived from an EMBL/GenBank/DDBJ whole genome shotgun (WGS) entry which is preliminary data.</text>
</comment>
<protein>
    <submittedName>
        <fullName evidence="8">NADH dehydrogenase subunit 7</fullName>
    </submittedName>
</protein>
<evidence type="ECO:0000313" key="8">
    <source>
        <dbReference type="EMBL" id="GJT86933.1"/>
    </source>
</evidence>
<proteinExistence type="inferred from homology"/>
<dbReference type="InterPro" id="IPR012340">
    <property type="entry name" value="NA-bd_OB-fold"/>
</dbReference>
<evidence type="ECO:0000256" key="5">
    <source>
        <dbReference type="ARBA" id="ARBA00023027"/>
    </source>
</evidence>
<dbReference type="CDD" id="cd03368">
    <property type="entry name" value="Ribosomal_S12"/>
    <property type="match status" value="1"/>
</dbReference>
<dbReference type="NCBIfam" id="TIGR00981">
    <property type="entry name" value="rpsL_bact"/>
    <property type="match status" value="1"/>
</dbReference>
<dbReference type="InterPro" id="IPR029014">
    <property type="entry name" value="NiFe-Hase_large"/>
</dbReference>